<evidence type="ECO:0000313" key="2">
    <source>
        <dbReference type="Proteomes" id="UP000018227"/>
    </source>
</evidence>
<accession>V2Y936</accession>
<evidence type="ECO:0000313" key="1">
    <source>
        <dbReference type="EMBL" id="ESL04592.1"/>
    </source>
</evidence>
<dbReference type="EMBL" id="ACIL03000003">
    <property type="protein sequence ID" value="ESL04592.1"/>
    <property type="molecule type" value="Genomic_DNA"/>
</dbReference>
<dbReference type="AlphaFoldDB" id="V2Y936"/>
<dbReference type="STRING" id="592026.GCWU0000282_000306"/>
<reference evidence="1 2" key="1">
    <citation type="submission" date="2013-06" db="EMBL/GenBank/DDBJ databases">
        <authorList>
            <person name="Weinstock G."/>
            <person name="Sodergren E."/>
            <person name="Clifton S."/>
            <person name="Fulton L."/>
            <person name="Fulton B."/>
            <person name="Courtney L."/>
            <person name="Fronick C."/>
            <person name="Harrison M."/>
            <person name="Strong C."/>
            <person name="Farmer C."/>
            <person name="Delahaunty K."/>
            <person name="Markovic C."/>
            <person name="Hall O."/>
            <person name="Minx P."/>
            <person name="Tomlinson C."/>
            <person name="Mitreva M."/>
            <person name="Nelson J."/>
            <person name="Hou S."/>
            <person name="Wollam A."/>
            <person name="Pepin K.H."/>
            <person name="Johnson M."/>
            <person name="Bhonagiri V."/>
            <person name="Nash W.E."/>
            <person name="Warren W."/>
            <person name="Chinwalla A."/>
            <person name="Mardis E.R."/>
            <person name="Wilson R.K."/>
        </authorList>
    </citation>
    <scope>NUCLEOTIDE SEQUENCE [LARGE SCALE GENOMIC DNA]</scope>
    <source>
        <strain evidence="1 2">ATCC 51271</strain>
    </source>
</reference>
<protein>
    <submittedName>
        <fullName evidence="1">Uncharacterized protein</fullName>
    </submittedName>
</protein>
<dbReference type="HOGENOM" id="CLU_3005705_0_0_9"/>
<comment type="caution">
    <text evidence="1">The sequence shown here is derived from an EMBL/GenBank/DDBJ whole genome shotgun (WGS) entry which is preliminary data.</text>
</comment>
<proteinExistence type="predicted"/>
<gene>
    <name evidence="1" type="ORF">GCWU0000282_000306</name>
</gene>
<organism evidence="1 2">
    <name type="scientific">Catonella morbi ATCC 51271</name>
    <dbReference type="NCBI Taxonomy" id="592026"/>
    <lineage>
        <taxon>Bacteria</taxon>
        <taxon>Bacillati</taxon>
        <taxon>Bacillota</taxon>
        <taxon>Clostridia</taxon>
        <taxon>Lachnospirales</taxon>
        <taxon>Lachnospiraceae</taxon>
        <taxon>Catonella</taxon>
    </lineage>
</organism>
<sequence length="56" mass="6813">MEFNPTVLQKYSEGRNSFMEERARELSKTALKQAILLKHTWKKKIFYKFFDVKKKT</sequence>
<name>V2Y936_9FIRM</name>
<keyword evidence="2" id="KW-1185">Reference proteome</keyword>
<dbReference type="Proteomes" id="UP000018227">
    <property type="component" value="Unassembled WGS sequence"/>
</dbReference>